<evidence type="ECO:0000313" key="1">
    <source>
        <dbReference type="EMBL" id="AKH46412.1"/>
    </source>
</evidence>
<accession>A0A0F7L4I3</accession>
<reference evidence="1" key="1">
    <citation type="journal article" date="2015" name="Front. Microbiol.">
        <title>Combining genomic sequencing methods to explore viral diversity and reveal potential virus-host interactions.</title>
        <authorList>
            <person name="Chow C.E."/>
            <person name="Winget D.M."/>
            <person name="White R.A.III."/>
            <person name="Hallam S.J."/>
            <person name="Suttle C.A."/>
        </authorList>
    </citation>
    <scope>NUCLEOTIDE SEQUENCE</scope>
    <source>
        <strain evidence="1">Anoxic3_7</strain>
    </source>
</reference>
<sequence>MSIKITNGETKTKTGYTLEFINIHGVAIDFVSIVNKWKEQVPEGIYTIEVKHKNDRTDFASPSTGSVEG</sequence>
<reference evidence="1" key="2">
    <citation type="submission" date="2015-03" db="EMBL/GenBank/DDBJ databases">
        <authorList>
            <person name="Chow C.-E.T."/>
            <person name="Winget D.M."/>
            <person name="White R.A.III."/>
            <person name="Hallam S.J."/>
            <person name="Suttle C.A."/>
        </authorList>
    </citation>
    <scope>NUCLEOTIDE SEQUENCE</scope>
    <source>
        <strain evidence="1">Anoxic3_7</strain>
    </source>
</reference>
<proteinExistence type="predicted"/>
<organism evidence="1">
    <name type="scientific">uncultured marine virus</name>
    <dbReference type="NCBI Taxonomy" id="186617"/>
    <lineage>
        <taxon>Viruses</taxon>
        <taxon>environmental samples</taxon>
    </lineage>
</organism>
<dbReference type="EMBL" id="KR029582">
    <property type="protein sequence ID" value="AKH46412.1"/>
    <property type="molecule type" value="Genomic_DNA"/>
</dbReference>
<protein>
    <submittedName>
        <fullName evidence="1">Uncharacterized protein</fullName>
    </submittedName>
</protein>
<name>A0A0F7L4I3_9VIRU</name>